<protein>
    <submittedName>
        <fullName evidence="3">Uncharacterized protein</fullName>
    </submittedName>
</protein>
<evidence type="ECO:0000313" key="4">
    <source>
        <dbReference type="Proteomes" id="UP000800200"/>
    </source>
</evidence>
<keyword evidence="2" id="KW-0472">Membrane</keyword>
<organism evidence="3 4">
    <name type="scientific">Zopfia rhizophila CBS 207.26</name>
    <dbReference type="NCBI Taxonomy" id="1314779"/>
    <lineage>
        <taxon>Eukaryota</taxon>
        <taxon>Fungi</taxon>
        <taxon>Dikarya</taxon>
        <taxon>Ascomycota</taxon>
        <taxon>Pezizomycotina</taxon>
        <taxon>Dothideomycetes</taxon>
        <taxon>Dothideomycetes incertae sedis</taxon>
        <taxon>Zopfiaceae</taxon>
        <taxon>Zopfia</taxon>
    </lineage>
</organism>
<feature type="transmembrane region" description="Helical" evidence="2">
    <location>
        <begin position="74"/>
        <end position="93"/>
    </location>
</feature>
<keyword evidence="2" id="KW-0812">Transmembrane</keyword>
<evidence type="ECO:0000313" key="3">
    <source>
        <dbReference type="EMBL" id="KAF2180187.1"/>
    </source>
</evidence>
<accession>A0A6A6DKY8</accession>
<name>A0A6A6DKY8_9PEZI</name>
<dbReference type="EMBL" id="ML994659">
    <property type="protein sequence ID" value="KAF2180187.1"/>
    <property type="molecule type" value="Genomic_DNA"/>
</dbReference>
<reference evidence="3" key="1">
    <citation type="journal article" date="2020" name="Stud. Mycol.">
        <title>101 Dothideomycetes genomes: a test case for predicting lifestyles and emergence of pathogens.</title>
        <authorList>
            <person name="Haridas S."/>
            <person name="Albert R."/>
            <person name="Binder M."/>
            <person name="Bloem J."/>
            <person name="Labutti K."/>
            <person name="Salamov A."/>
            <person name="Andreopoulos B."/>
            <person name="Baker S."/>
            <person name="Barry K."/>
            <person name="Bills G."/>
            <person name="Bluhm B."/>
            <person name="Cannon C."/>
            <person name="Castanera R."/>
            <person name="Culley D."/>
            <person name="Daum C."/>
            <person name="Ezra D."/>
            <person name="Gonzalez J."/>
            <person name="Henrissat B."/>
            <person name="Kuo A."/>
            <person name="Liang C."/>
            <person name="Lipzen A."/>
            <person name="Lutzoni F."/>
            <person name="Magnuson J."/>
            <person name="Mondo S."/>
            <person name="Nolan M."/>
            <person name="Ohm R."/>
            <person name="Pangilinan J."/>
            <person name="Park H.-J."/>
            <person name="Ramirez L."/>
            <person name="Alfaro M."/>
            <person name="Sun H."/>
            <person name="Tritt A."/>
            <person name="Yoshinaga Y."/>
            <person name="Zwiers L.-H."/>
            <person name="Turgeon B."/>
            <person name="Goodwin S."/>
            <person name="Spatafora J."/>
            <person name="Crous P."/>
            <person name="Grigoriev I."/>
        </authorList>
    </citation>
    <scope>NUCLEOTIDE SEQUENCE</scope>
    <source>
        <strain evidence="3">CBS 207.26</strain>
    </source>
</reference>
<evidence type="ECO:0000256" key="2">
    <source>
        <dbReference type="SAM" id="Phobius"/>
    </source>
</evidence>
<gene>
    <name evidence="3" type="ORF">K469DRAFT_796315</name>
</gene>
<feature type="compositionally biased region" description="Basic and acidic residues" evidence="1">
    <location>
        <begin position="142"/>
        <end position="152"/>
    </location>
</feature>
<sequence length="161" mass="18650">MSLLQGLEWFKHRIRFFRCTFIFLFLGLAIFITFSPSASEYTYGQISVRAREKNGVRNLMFRGRIDTHKKFSCYLRAALAGLIVAVSFYFAFLPHMEPTQQQQFDELKQQINSVEDTCENSKRILGVIVENLNIQESERLGMEEDESIHSESEVGVEIGRL</sequence>
<evidence type="ECO:0000256" key="1">
    <source>
        <dbReference type="SAM" id="MobiDB-lite"/>
    </source>
</evidence>
<feature type="transmembrane region" description="Helical" evidence="2">
    <location>
        <begin position="16"/>
        <end position="34"/>
    </location>
</feature>
<keyword evidence="4" id="KW-1185">Reference proteome</keyword>
<keyword evidence="2" id="KW-1133">Transmembrane helix</keyword>
<dbReference type="Proteomes" id="UP000800200">
    <property type="component" value="Unassembled WGS sequence"/>
</dbReference>
<feature type="region of interest" description="Disordered" evidence="1">
    <location>
        <begin position="142"/>
        <end position="161"/>
    </location>
</feature>
<proteinExistence type="predicted"/>
<dbReference type="AlphaFoldDB" id="A0A6A6DKY8"/>